<evidence type="ECO:0000313" key="1">
    <source>
        <dbReference type="EMBL" id="KGN01801.1"/>
    </source>
</evidence>
<dbReference type="Proteomes" id="UP000030016">
    <property type="component" value="Unassembled WGS sequence"/>
</dbReference>
<proteinExistence type="predicted"/>
<organism evidence="1 2">
    <name type="scientific">Clostridium novyi A str. 4570</name>
    <dbReference type="NCBI Taxonomy" id="1444290"/>
    <lineage>
        <taxon>Bacteria</taxon>
        <taxon>Bacillati</taxon>
        <taxon>Bacillota</taxon>
        <taxon>Clostridia</taxon>
        <taxon>Eubacteriales</taxon>
        <taxon>Clostridiaceae</taxon>
        <taxon>Clostridium</taxon>
    </lineage>
</organism>
<dbReference type="EMBL" id="JDRX01000016">
    <property type="protein sequence ID" value="KGN01801.1"/>
    <property type="molecule type" value="Genomic_DNA"/>
</dbReference>
<accession>A0AA88ZNM4</accession>
<name>A0AA88ZNM4_CLONO</name>
<gene>
    <name evidence="1" type="ORF">Z969_07625</name>
</gene>
<sequence length="281" mass="32445">MEGNYMAKNTKRKAINTEISIHPDMEGSISKFQMECLEEELESLPAIKEGELDVNVDFFFDLGDRYEVSIFIRNGLSTGINLEKIPFIVLDKDEKEVGRKIFNLREVGEIPARSVRPWKIYFEKDELNVDGINLKDLKIVFDSRIKAAGVVNVQYENLPRGLSREKREQYEKFLKELPLLREGQVTMTAYDVYNNEDDGIAVELVIRNGRHNGVDIKRIPLSIYDNDKKLIASGTFYLEDASVDPISAKVYLFTFAKDELLREDYNLKNWTVQFLLNSNVN</sequence>
<dbReference type="NCBIfam" id="TIGR04398">
    <property type="entry name" value="SLAP_DUP"/>
    <property type="match status" value="2"/>
</dbReference>
<evidence type="ECO:0000313" key="2">
    <source>
        <dbReference type="Proteomes" id="UP000030016"/>
    </source>
</evidence>
<dbReference type="AlphaFoldDB" id="A0AA88ZNM4"/>
<comment type="caution">
    <text evidence="1">The sequence shown here is derived from an EMBL/GenBank/DDBJ whole genome shotgun (WGS) entry which is preliminary data.</text>
</comment>
<protein>
    <recommendedName>
        <fullName evidence="3">SLAP domain-containing protein</fullName>
    </recommendedName>
</protein>
<reference evidence="1 2" key="1">
    <citation type="submission" date="2014-01" db="EMBL/GenBank/DDBJ databases">
        <title>Plasmidome dynamics in the species complex Clostridium novyi sensu lato converts strains of independent lineages into distinctly different pathogens.</title>
        <authorList>
            <person name="Skarin H."/>
            <person name="Segerman B."/>
        </authorList>
    </citation>
    <scope>NUCLEOTIDE SEQUENCE [LARGE SCALE GENOMIC DNA]</scope>
    <source>
        <strain evidence="1 2">4570</strain>
    </source>
</reference>
<evidence type="ECO:0008006" key="3">
    <source>
        <dbReference type="Google" id="ProtNLM"/>
    </source>
</evidence>
<dbReference type="InterPro" id="IPR030910">
    <property type="entry name" value="SLAP_dom"/>
</dbReference>